<evidence type="ECO:0000313" key="4">
    <source>
        <dbReference type="Proteomes" id="UP000234275"/>
    </source>
</evidence>
<accession>A0A2I2GLD9</accession>
<dbReference type="RefSeq" id="XP_024708992.1">
    <property type="nucleotide sequence ID" value="XM_024852600.1"/>
</dbReference>
<dbReference type="EMBL" id="MSFO01000001">
    <property type="protein sequence ID" value="PLB53690.1"/>
    <property type="molecule type" value="Genomic_DNA"/>
</dbReference>
<keyword evidence="2" id="KW-0812">Transmembrane</keyword>
<keyword evidence="2" id="KW-0472">Membrane</keyword>
<dbReference type="AlphaFoldDB" id="A0A2I2GLD9"/>
<evidence type="ECO:0000313" key="3">
    <source>
        <dbReference type="EMBL" id="PLB53690.1"/>
    </source>
</evidence>
<feature type="transmembrane region" description="Helical" evidence="2">
    <location>
        <begin position="24"/>
        <end position="45"/>
    </location>
</feature>
<proteinExistence type="predicted"/>
<sequence length="143" mass="15097">MAFPNFVPQLQAWYQAQVQARPGLMAVISVFASIPRRVALIVAYLCMEVLMGVVSLGMLAVVVVLGLFLGALLINAVGDRENPWVGLVPEPRSIYLGRNSCSKKGFGNGSGGVHRDTARGHNRHGHGDIQSGPLNGHGVPSGG</sequence>
<feature type="region of interest" description="Disordered" evidence="1">
    <location>
        <begin position="106"/>
        <end position="143"/>
    </location>
</feature>
<dbReference type="VEuPathDB" id="FungiDB:P170DRAFT_469183"/>
<evidence type="ECO:0000256" key="2">
    <source>
        <dbReference type="SAM" id="Phobius"/>
    </source>
</evidence>
<reference evidence="3 4" key="1">
    <citation type="submission" date="2016-12" db="EMBL/GenBank/DDBJ databases">
        <title>The genomes of Aspergillus section Nigri reveals drivers in fungal speciation.</title>
        <authorList>
            <consortium name="DOE Joint Genome Institute"/>
            <person name="Vesth T.C."/>
            <person name="Nybo J."/>
            <person name="Theobald S."/>
            <person name="Brandl J."/>
            <person name="Frisvad J.C."/>
            <person name="Nielsen K.F."/>
            <person name="Lyhne E.K."/>
            <person name="Kogle M.E."/>
            <person name="Kuo A."/>
            <person name="Riley R."/>
            <person name="Clum A."/>
            <person name="Nolan M."/>
            <person name="Lipzen A."/>
            <person name="Salamov A."/>
            <person name="Henrissat B."/>
            <person name="Wiebenga A."/>
            <person name="De Vries R.P."/>
            <person name="Grigoriev I.V."/>
            <person name="Mortensen U.H."/>
            <person name="Andersen M.R."/>
            <person name="Baker S.E."/>
        </authorList>
    </citation>
    <scope>NUCLEOTIDE SEQUENCE [LARGE SCALE GENOMIC DNA]</scope>
    <source>
        <strain evidence="3 4">IBT 23096</strain>
    </source>
</reference>
<keyword evidence="2" id="KW-1133">Transmembrane helix</keyword>
<dbReference type="GeneID" id="36560298"/>
<keyword evidence="4" id="KW-1185">Reference proteome</keyword>
<protein>
    <submittedName>
        <fullName evidence="3">Uncharacterized protein</fullName>
    </submittedName>
</protein>
<organism evidence="3 4">
    <name type="scientific">Aspergillus steynii IBT 23096</name>
    <dbReference type="NCBI Taxonomy" id="1392250"/>
    <lineage>
        <taxon>Eukaryota</taxon>
        <taxon>Fungi</taxon>
        <taxon>Dikarya</taxon>
        <taxon>Ascomycota</taxon>
        <taxon>Pezizomycotina</taxon>
        <taxon>Eurotiomycetes</taxon>
        <taxon>Eurotiomycetidae</taxon>
        <taxon>Eurotiales</taxon>
        <taxon>Aspergillaceae</taxon>
        <taxon>Aspergillus</taxon>
        <taxon>Aspergillus subgen. Circumdati</taxon>
    </lineage>
</organism>
<comment type="caution">
    <text evidence="3">The sequence shown here is derived from an EMBL/GenBank/DDBJ whole genome shotgun (WGS) entry which is preliminary data.</text>
</comment>
<feature type="transmembrane region" description="Helical" evidence="2">
    <location>
        <begin position="51"/>
        <end position="74"/>
    </location>
</feature>
<evidence type="ECO:0000256" key="1">
    <source>
        <dbReference type="SAM" id="MobiDB-lite"/>
    </source>
</evidence>
<name>A0A2I2GLD9_9EURO</name>
<dbReference type="Proteomes" id="UP000234275">
    <property type="component" value="Unassembled WGS sequence"/>
</dbReference>
<gene>
    <name evidence="3" type="ORF">P170DRAFT_469183</name>
</gene>